<dbReference type="SUPFAM" id="SSF46689">
    <property type="entry name" value="Homeodomain-like"/>
    <property type="match status" value="1"/>
</dbReference>
<keyword evidence="1" id="KW-0805">Transcription regulation</keyword>
<dbReference type="InterPro" id="IPR006447">
    <property type="entry name" value="Myb_dom_plants"/>
</dbReference>
<comment type="caution">
    <text evidence="5">The sequence shown here is derived from an EMBL/GenBank/DDBJ whole genome shotgun (WGS) entry which is preliminary data.</text>
</comment>
<evidence type="ECO:0000313" key="5">
    <source>
        <dbReference type="EMBL" id="RWR78551.1"/>
    </source>
</evidence>
<dbReference type="AlphaFoldDB" id="A0A443NJA4"/>
<protein>
    <submittedName>
        <fullName evidence="5">Myb family transcription factor APL</fullName>
    </submittedName>
</protein>
<sequence length="289" mass="32657">MKSCGRNGAVRQYVRSKVPRLRWTAELHHCFLHAIRRLGGRDKATPKLVLQLMDVKGLTISHVKSHLQMYRSMKNDITKRDLQCTQQRKVLSHDNVELGGLEKEDDTSFPSPIPTNVLDSPLLPKRPQIEMNTVSRALPCSQRIYETASYPYRFDGYLAAMDEENVVREGCVGRQEAAGATGILAEDLYTLKESDNFKINAVDDHQIISTPKHKLEELQFALFQKQEEGVKDLTLSLSLHHPMQEDNASSTSENSELLLSKECLGSWEESNINLDLSISMCCSSCTEHL</sequence>
<gene>
    <name evidence="5" type="ORF">CKAN_00709000</name>
</gene>
<keyword evidence="2" id="KW-0804">Transcription</keyword>
<reference evidence="5 6" key="1">
    <citation type="journal article" date="2019" name="Nat. Plants">
        <title>Stout camphor tree genome fills gaps in understanding of flowering plant genome evolution.</title>
        <authorList>
            <person name="Chaw S.M."/>
            <person name="Liu Y.C."/>
            <person name="Wu Y.W."/>
            <person name="Wang H.Y."/>
            <person name="Lin C.I."/>
            <person name="Wu C.S."/>
            <person name="Ke H.M."/>
            <person name="Chang L.Y."/>
            <person name="Hsu C.Y."/>
            <person name="Yang H.T."/>
            <person name="Sudianto E."/>
            <person name="Hsu M.H."/>
            <person name="Wu K.P."/>
            <person name="Wang L.N."/>
            <person name="Leebens-Mack J.H."/>
            <person name="Tsai I.J."/>
        </authorList>
    </citation>
    <scope>NUCLEOTIDE SEQUENCE [LARGE SCALE GENOMIC DNA]</scope>
    <source>
        <strain evidence="6">cv. Chaw 1501</strain>
        <tissue evidence="5">Young leaves</tissue>
    </source>
</reference>
<dbReference type="STRING" id="337451.A0A443NJA4"/>
<dbReference type="FunFam" id="1.10.10.60:FF:000002">
    <property type="entry name" value="Myb family transcription factor"/>
    <property type="match status" value="1"/>
</dbReference>
<dbReference type="GO" id="GO:0003700">
    <property type="term" value="F:DNA-binding transcription factor activity"/>
    <property type="evidence" value="ECO:0007669"/>
    <property type="project" value="InterPro"/>
</dbReference>
<organism evidence="5 6">
    <name type="scientific">Cinnamomum micranthum f. kanehirae</name>
    <dbReference type="NCBI Taxonomy" id="337451"/>
    <lineage>
        <taxon>Eukaryota</taxon>
        <taxon>Viridiplantae</taxon>
        <taxon>Streptophyta</taxon>
        <taxon>Embryophyta</taxon>
        <taxon>Tracheophyta</taxon>
        <taxon>Spermatophyta</taxon>
        <taxon>Magnoliopsida</taxon>
        <taxon>Magnoliidae</taxon>
        <taxon>Laurales</taxon>
        <taxon>Lauraceae</taxon>
        <taxon>Cinnamomum</taxon>
    </lineage>
</organism>
<dbReference type="InterPro" id="IPR017930">
    <property type="entry name" value="Myb_dom"/>
</dbReference>
<dbReference type="GO" id="GO:0003677">
    <property type="term" value="F:DNA binding"/>
    <property type="evidence" value="ECO:0007669"/>
    <property type="project" value="InterPro"/>
</dbReference>
<dbReference type="Pfam" id="PF00249">
    <property type="entry name" value="Myb_DNA-binding"/>
    <property type="match status" value="1"/>
</dbReference>
<evidence type="ECO:0000256" key="1">
    <source>
        <dbReference type="ARBA" id="ARBA00023015"/>
    </source>
</evidence>
<dbReference type="InterPro" id="IPR046955">
    <property type="entry name" value="PHR1-like"/>
</dbReference>
<dbReference type="Gene3D" id="1.10.10.60">
    <property type="entry name" value="Homeodomain-like"/>
    <property type="match status" value="1"/>
</dbReference>
<accession>A0A443NJA4</accession>
<dbReference type="NCBIfam" id="TIGR01557">
    <property type="entry name" value="myb_SHAQKYF"/>
    <property type="match status" value="1"/>
</dbReference>
<dbReference type="PANTHER" id="PTHR31314:SF188">
    <property type="entry name" value="TRANSCRIPTION FACTOR KAN2 ISOFORM X1-RELATED"/>
    <property type="match status" value="1"/>
</dbReference>
<dbReference type="OrthoDB" id="551907at2759"/>
<keyword evidence="6" id="KW-1185">Reference proteome</keyword>
<dbReference type="EMBL" id="QPKB01000003">
    <property type="protein sequence ID" value="RWR78551.1"/>
    <property type="molecule type" value="Genomic_DNA"/>
</dbReference>
<dbReference type="PROSITE" id="PS51294">
    <property type="entry name" value="HTH_MYB"/>
    <property type="match status" value="1"/>
</dbReference>
<evidence type="ECO:0000259" key="4">
    <source>
        <dbReference type="PROSITE" id="PS51294"/>
    </source>
</evidence>
<dbReference type="InterPro" id="IPR001005">
    <property type="entry name" value="SANT/Myb"/>
</dbReference>
<keyword evidence="3" id="KW-0539">Nucleus</keyword>
<dbReference type="PANTHER" id="PTHR31314">
    <property type="entry name" value="MYB FAMILY TRANSCRIPTION FACTOR PHL7-LIKE"/>
    <property type="match status" value="1"/>
</dbReference>
<proteinExistence type="predicted"/>
<evidence type="ECO:0000256" key="2">
    <source>
        <dbReference type="ARBA" id="ARBA00023163"/>
    </source>
</evidence>
<evidence type="ECO:0000313" key="6">
    <source>
        <dbReference type="Proteomes" id="UP000283530"/>
    </source>
</evidence>
<evidence type="ECO:0000256" key="3">
    <source>
        <dbReference type="ARBA" id="ARBA00023242"/>
    </source>
</evidence>
<name>A0A443NJA4_9MAGN</name>
<dbReference type="InterPro" id="IPR009057">
    <property type="entry name" value="Homeodomain-like_sf"/>
</dbReference>
<feature type="domain" description="HTH myb-type" evidence="4">
    <location>
        <begin position="15"/>
        <end position="75"/>
    </location>
</feature>
<dbReference type="Proteomes" id="UP000283530">
    <property type="component" value="Unassembled WGS sequence"/>
</dbReference>